<evidence type="ECO:0000313" key="2">
    <source>
        <dbReference type="EMBL" id="GIY88802.1"/>
    </source>
</evidence>
<dbReference type="Pfam" id="PF00379">
    <property type="entry name" value="Chitin_bind_4"/>
    <property type="match status" value="1"/>
</dbReference>
<gene>
    <name evidence="2" type="ORF">CEXT_438661</name>
</gene>
<dbReference type="EMBL" id="BPLR01017105">
    <property type="protein sequence ID" value="GIY88802.1"/>
    <property type="molecule type" value="Genomic_DNA"/>
</dbReference>
<organism evidence="2 3">
    <name type="scientific">Caerostris extrusa</name>
    <name type="common">Bark spider</name>
    <name type="synonym">Caerostris bankana</name>
    <dbReference type="NCBI Taxonomy" id="172846"/>
    <lineage>
        <taxon>Eukaryota</taxon>
        <taxon>Metazoa</taxon>
        <taxon>Ecdysozoa</taxon>
        <taxon>Arthropoda</taxon>
        <taxon>Chelicerata</taxon>
        <taxon>Arachnida</taxon>
        <taxon>Araneae</taxon>
        <taxon>Araneomorphae</taxon>
        <taxon>Entelegynae</taxon>
        <taxon>Araneoidea</taxon>
        <taxon>Araneidae</taxon>
        <taxon>Caerostris</taxon>
    </lineage>
</organism>
<dbReference type="PROSITE" id="PS51155">
    <property type="entry name" value="CHIT_BIND_RR_2"/>
    <property type="match status" value="1"/>
</dbReference>
<protein>
    <submittedName>
        <fullName evidence="2">Uncharacterized protein</fullName>
    </submittedName>
</protein>
<dbReference type="GO" id="GO:0042302">
    <property type="term" value="F:structural constituent of cuticle"/>
    <property type="evidence" value="ECO:0007669"/>
    <property type="project" value="UniProtKB-UniRule"/>
</dbReference>
<proteinExistence type="predicted"/>
<dbReference type="AlphaFoldDB" id="A0AAV4X2M4"/>
<sequence length="98" mass="11298">MYSYLDPNGILRVVRYNAAPGTGYQAFGEGIPQIGSASLEEHKPDSREAYQSSNQNLKPVKKVFQLFLRPKITKSQMQKAHQLRIYYRLLRCLKIDSH</sequence>
<dbReference type="InterPro" id="IPR000618">
    <property type="entry name" value="Insect_cuticle"/>
</dbReference>
<evidence type="ECO:0000256" key="1">
    <source>
        <dbReference type="PROSITE-ProRule" id="PRU00497"/>
    </source>
</evidence>
<keyword evidence="1" id="KW-0193">Cuticle</keyword>
<keyword evidence="3" id="KW-1185">Reference proteome</keyword>
<accession>A0AAV4X2M4</accession>
<name>A0AAV4X2M4_CAEEX</name>
<reference evidence="2 3" key="1">
    <citation type="submission" date="2021-06" db="EMBL/GenBank/DDBJ databases">
        <title>Caerostris extrusa draft genome.</title>
        <authorList>
            <person name="Kono N."/>
            <person name="Arakawa K."/>
        </authorList>
    </citation>
    <scope>NUCLEOTIDE SEQUENCE [LARGE SCALE GENOMIC DNA]</scope>
</reference>
<evidence type="ECO:0000313" key="3">
    <source>
        <dbReference type="Proteomes" id="UP001054945"/>
    </source>
</evidence>
<comment type="caution">
    <text evidence="2">The sequence shown here is derived from an EMBL/GenBank/DDBJ whole genome shotgun (WGS) entry which is preliminary data.</text>
</comment>
<dbReference type="Proteomes" id="UP001054945">
    <property type="component" value="Unassembled WGS sequence"/>
</dbReference>